<protein>
    <recommendedName>
        <fullName evidence="3">Pre-mRNA-splicing factor SPF27</fullName>
    </recommendedName>
</protein>
<comment type="similarity">
    <text evidence="2">Belongs to the SPF27 family.</text>
</comment>
<dbReference type="PANTHER" id="PTHR13296">
    <property type="entry name" value="BCAS2 PROTEIN"/>
    <property type="match status" value="1"/>
</dbReference>
<comment type="caution">
    <text evidence="10">The sequence shown here is derived from an EMBL/GenBank/DDBJ whole genome shotgun (WGS) entry which is preliminary data.</text>
</comment>
<reference evidence="10" key="1">
    <citation type="submission" date="2020-03" db="EMBL/GenBank/DDBJ databases">
        <authorList>
            <person name="Chebbi M.A."/>
            <person name="Drezen J.M."/>
        </authorList>
    </citation>
    <scope>NUCLEOTIDE SEQUENCE</scope>
    <source>
        <tissue evidence="10">Whole body</tissue>
    </source>
</reference>
<sequence>MASEIVVDALPYIDQGYDEPGVREAALAMVEEETRRYRPTKNYLEHLTPLNITAFETEVMKHEFERLQNRLPMEVLSMKRYELPPPPPGKMNDLTAWNESVENSCAQLEHQATRICNLELIMDYGCEVWKSHLEVLVQMVSQAQKQLQTLRKSIQEINWQRKSMQTQGGEKLRALESQWVGLVSKNYEIEQACVQLEQEIYNIMQSRTESIEVNDVPSDLPEPGEPETSASEKSMVEVNQNNENVEQVNENVAEEEAVNNVANQQDN</sequence>
<feature type="coiled-coil region" evidence="8">
    <location>
        <begin position="133"/>
        <end position="160"/>
    </location>
</feature>
<evidence type="ECO:0000256" key="1">
    <source>
        <dbReference type="ARBA" id="ARBA00004123"/>
    </source>
</evidence>
<evidence type="ECO:0000313" key="10">
    <source>
        <dbReference type="EMBL" id="KAG8034023.1"/>
    </source>
</evidence>
<accession>A0A8J5V687</accession>
<keyword evidence="11" id="KW-1185">Reference proteome</keyword>
<dbReference type="PANTHER" id="PTHR13296:SF0">
    <property type="entry name" value="PRE-MRNA-SPLICING FACTOR SPF27"/>
    <property type="match status" value="1"/>
</dbReference>
<keyword evidence="4" id="KW-0507">mRNA processing</keyword>
<dbReference type="AlphaFoldDB" id="A0A8J5V687"/>
<comment type="subcellular location">
    <subcellularLocation>
        <location evidence="1">Nucleus</location>
    </subcellularLocation>
</comment>
<evidence type="ECO:0000256" key="9">
    <source>
        <dbReference type="SAM" id="MobiDB-lite"/>
    </source>
</evidence>
<gene>
    <name evidence="10" type="ORF">G9C98_008504</name>
</gene>
<feature type="compositionally biased region" description="Low complexity" evidence="9">
    <location>
        <begin position="236"/>
        <end position="251"/>
    </location>
</feature>
<dbReference type="GO" id="GO:0000974">
    <property type="term" value="C:Prp19 complex"/>
    <property type="evidence" value="ECO:0007669"/>
    <property type="project" value="TreeGrafter"/>
</dbReference>
<keyword evidence="7" id="KW-0539">Nucleus</keyword>
<organism evidence="10 11">
    <name type="scientific">Cotesia typhae</name>
    <dbReference type="NCBI Taxonomy" id="2053667"/>
    <lineage>
        <taxon>Eukaryota</taxon>
        <taxon>Metazoa</taxon>
        <taxon>Ecdysozoa</taxon>
        <taxon>Arthropoda</taxon>
        <taxon>Hexapoda</taxon>
        <taxon>Insecta</taxon>
        <taxon>Pterygota</taxon>
        <taxon>Neoptera</taxon>
        <taxon>Endopterygota</taxon>
        <taxon>Hymenoptera</taxon>
        <taxon>Apocrita</taxon>
        <taxon>Ichneumonoidea</taxon>
        <taxon>Braconidae</taxon>
        <taxon>Microgastrinae</taxon>
        <taxon>Cotesia</taxon>
    </lineage>
</organism>
<evidence type="ECO:0000256" key="7">
    <source>
        <dbReference type="ARBA" id="ARBA00023242"/>
    </source>
</evidence>
<keyword evidence="8" id="KW-0175">Coiled coil</keyword>
<evidence type="ECO:0000256" key="6">
    <source>
        <dbReference type="ARBA" id="ARBA00023187"/>
    </source>
</evidence>
<keyword evidence="5" id="KW-0747">Spliceosome</keyword>
<reference evidence="10" key="2">
    <citation type="submission" date="2021-04" db="EMBL/GenBank/DDBJ databases">
        <title>Genome-wide patterns of bracovirus chromosomal integration into multiple host tissues during parasitism.</title>
        <authorList>
            <person name="Chebbi M.A.C."/>
        </authorList>
    </citation>
    <scope>NUCLEOTIDE SEQUENCE</scope>
    <source>
        <tissue evidence="10">Whole body</tissue>
    </source>
</reference>
<dbReference type="Pfam" id="PF05700">
    <property type="entry name" value="BCAS2"/>
    <property type="match status" value="1"/>
</dbReference>
<evidence type="ECO:0000256" key="3">
    <source>
        <dbReference type="ARBA" id="ARBA00014158"/>
    </source>
</evidence>
<name>A0A8J5V687_9HYME</name>
<dbReference type="GO" id="GO:0071013">
    <property type="term" value="C:catalytic step 2 spliceosome"/>
    <property type="evidence" value="ECO:0007669"/>
    <property type="project" value="TreeGrafter"/>
</dbReference>
<dbReference type="OrthoDB" id="205794at2759"/>
<evidence type="ECO:0000313" key="11">
    <source>
        <dbReference type="Proteomes" id="UP000729913"/>
    </source>
</evidence>
<dbReference type="Proteomes" id="UP000729913">
    <property type="component" value="Unassembled WGS sequence"/>
</dbReference>
<evidence type="ECO:0000256" key="2">
    <source>
        <dbReference type="ARBA" id="ARBA00010788"/>
    </source>
</evidence>
<evidence type="ECO:0000256" key="4">
    <source>
        <dbReference type="ARBA" id="ARBA00022664"/>
    </source>
</evidence>
<keyword evidence="6" id="KW-0508">mRNA splicing</keyword>
<dbReference type="GO" id="GO:0008380">
    <property type="term" value="P:RNA splicing"/>
    <property type="evidence" value="ECO:0007669"/>
    <property type="project" value="UniProtKB-KW"/>
</dbReference>
<evidence type="ECO:0000256" key="8">
    <source>
        <dbReference type="SAM" id="Coils"/>
    </source>
</evidence>
<evidence type="ECO:0000256" key="5">
    <source>
        <dbReference type="ARBA" id="ARBA00022728"/>
    </source>
</evidence>
<dbReference type="EMBL" id="JAAOIC020000072">
    <property type="protein sequence ID" value="KAG8034023.1"/>
    <property type="molecule type" value="Genomic_DNA"/>
</dbReference>
<dbReference type="GO" id="GO:0006397">
    <property type="term" value="P:mRNA processing"/>
    <property type="evidence" value="ECO:0007669"/>
    <property type="project" value="UniProtKB-KW"/>
</dbReference>
<proteinExistence type="inferred from homology"/>
<feature type="region of interest" description="Disordered" evidence="9">
    <location>
        <begin position="212"/>
        <end position="267"/>
    </location>
</feature>
<dbReference type="GO" id="GO:0071011">
    <property type="term" value="C:precatalytic spliceosome"/>
    <property type="evidence" value="ECO:0007669"/>
    <property type="project" value="TreeGrafter"/>
</dbReference>
<feature type="compositionally biased region" description="Low complexity" evidence="9">
    <location>
        <begin position="258"/>
        <end position="267"/>
    </location>
</feature>
<dbReference type="InterPro" id="IPR008409">
    <property type="entry name" value="SPF27"/>
</dbReference>